<protein>
    <submittedName>
        <fullName evidence="1">Uncharacterized protein</fullName>
    </submittedName>
</protein>
<evidence type="ECO:0000313" key="2">
    <source>
        <dbReference type="Proteomes" id="UP001497623"/>
    </source>
</evidence>
<reference evidence="1 2" key="1">
    <citation type="submission" date="2024-05" db="EMBL/GenBank/DDBJ databases">
        <authorList>
            <person name="Wallberg A."/>
        </authorList>
    </citation>
    <scope>NUCLEOTIDE SEQUENCE [LARGE SCALE GENOMIC DNA]</scope>
</reference>
<name>A0AAV2S3S1_MEGNR</name>
<evidence type="ECO:0000313" key="1">
    <source>
        <dbReference type="EMBL" id="CAL4152641.1"/>
    </source>
</evidence>
<accession>A0AAV2S3S1</accession>
<proteinExistence type="predicted"/>
<gene>
    <name evidence="1" type="ORF">MNOR_LOCUS30994</name>
</gene>
<feature type="non-terminal residue" evidence="1">
    <location>
        <position position="1"/>
    </location>
</feature>
<dbReference type="EMBL" id="CAXKWB010038964">
    <property type="protein sequence ID" value="CAL4152641.1"/>
    <property type="molecule type" value="Genomic_DNA"/>
</dbReference>
<comment type="caution">
    <text evidence="1">The sequence shown here is derived from an EMBL/GenBank/DDBJ whole genome shotgun (WGS) entry which is preliminary data.</text>
</comment>
<dbReference type="Proteomes" id="UP001497623">
    <property type="component" value="Unassembled WGS sequence"/>
</dbReference>
<keyword evidence="2" id="KW-1185">Reference proteome</keyword>
<sequence length="169" mass="18708">GLDWEITENYLIEATSFILFRKAKRAPTQISLELRTDPTSLNYLILLLKLLQKFNCKICIDDIYSWRSCVPASKEILGIICNDNTSVRLKTFRGCIENVDILPTSLEKLSLSIICTDQPSGNDVTVANDEAGVKHVAVADDGTSAEHVSFANDPGISKFSQNFNILGQL</sequence>
<organism evidence="1 2">
    <name type="scientific">Meganyctiphanes norvegica</name>
    <name type="common">Northern krill</name>
    <name type="synonym">Thysanopoda norvegica</name>
    <dbReference type="NCBI Taxonomy" id="48144"/>
    <lineage>
        <taxon>Eukaryota</taxon>
        <taxon>Metazoa</taxon>
        <taxon>Ecdysozoa</taxon>
        <taxon>Arthropoda</taxon>
        <taxon>Crustacea</taxon>
        <taxon>Multicrustacea</taxon>
        <taxon>Malacostraca</taxon>
        <taxon>Eumalacostraca</taxon>
        <taxon>Eucarida</taxon>
        <taxon>Euphausiacea</taxon>
        <taxon>Euphausiidae</taxon>
        <taxon>Meganyctiphanes</taxon>
    </lineage>
</organism>
<dbReference type="AlphaFoldDB" id="A0AAV2S3S1"/>
<feature type="non-terminal residue" evidence="1">
    <location>
        <position position="169"/>
    </location>
</feature>